<dbReference type="InterPro" id="IPR029058">
    <property type="entry name" value="AB_hydrolase_fold"/>
</dbReference>
<dbReference type="Pfam" id="PF12697">
    <property type="entry name" value="Abhydrolase_6"/>
    <property type="match status" value="1"/>
</dbReference>
<evidence type="ECO:0000259" key="2">
    <source>
        <dbReference type="Pfam" id="PF12697"/>
    </source>
</evidence>
<comment type="caution">
    <text evidence="3">The sequence shown here is derived from an EMBL/GenBank/DDBJ whole genome shotgun (WGS) entry which is preliminary data.</text>
</comment>
<dbReference type="GO" id="GO:0016020">
    <property type="term" value="C:membrane"/>
    <property type="evidence" value="ECO:0007669"/>
    <property type="project" value="TreeGrafter"/>
</dbReference>
<evidence type="ECO:0000313" key="4">
    <source>
        <dbReference type="Proteomes" id="UP000610124"/>
    </source>
</evidence>
<dbReference type="PANTHER" id="PTHR43798:SF31">
    <property type="entry name" value="AB HYDROLASE SUPERFAMILY PROTEIN YCLE"/>
    <property type="match status" value="1"/>
</dbReference>
<evidence type="ECO:0000256" key="1">
    <source>
        <dbReference type="ARBA" id="ARBA00022801"/>
    </source>
</evidence>
<feature type="domain" description="AB hydrolase-1" evidence="2">
    <location>
        <begin position="62"/>
        <end position="313"/>
    </location>
</feature>
<dbReference type="InterPro" id="IPR050266">
    <property type="entry name" value="AB_hydrolase_sf"/>
</dbReference>
<protein>
    <recommendedName>
        <fullName evidence="2">AB hydrolase-1 domain-containing protein</fullName>
    </recommendedName>
</protein>
<reference evidence="3" key="2">
    <citation type="submission" date="2020-09" db="EMBL/GenBank/DDBJ databases">
        <authorList>
            <person name="Sun Q."/>
            <person name="Ohkuma M."/>
        </authorList>
    </citation>
    <scope>NUCLEOTIDE SEQUENCE</scope>
    <source>
        <strain evidence="3">JCM 4434</strain>
    </source>
</reference>
<dbReference type="GO" id="GO:0016787">
    <property type="term" value="F:hydrolase activity"/>
    <property type="evidence" value="ECO:0007669"/>
    <property type="project" value="UniProtKB-KW"/>
</dbReference>
<dbReference type="Gene3D" id="3.40.50.1820">
    <property type="entry name" value="alpha/beta hydrolase"/>
    <property type="match status" value="1"/>
</dbReference>
<dbReference type="GeneID" id="97488981"/>
<proteinExistence type="predicted"/>
<sequence>MPSPHLWHHRERTTVRRLGPWLVGAQLFATGSGTGVGFLRIDGVPLHVRTEGSGPVCLLTGGLGSSWFDWDLVVPFLAPYRTVVRFDRPGYGLSAAEPATGRPAPTAAGEAERIRAVLDGLGLGGPCTLVGHSLAGFHVEAFARLHPDRTARLVLVDGSVEPEPRPYPAPAARDRAARALAGAATALAVPYLLGPTARRVTARLSTVRREDLAPAPLVRHCYRTGRALRALLRENGRYLDVAAELDELRRTRPLPEDLPVTVLAADDGCRTGRTESWLARQRELATLLGADYRTTAPAGHLVMFDRPDAVASAVLDTS</sequence>
<accession>A0A8H9HZU0</accession>
<keyword evidence="1" id="KW-0378">Hydrolase</keyword>
<gene>
    <name evidence="3" type="ORF">GCM10010502_60350</name>
</gene>
<dbReference type="SUPFAM" id="SSF53474">
    <property type="entry name" value="alpha/beta-Hydrolases"/>
    <property type="match status" value="1"/>
</dbReference>
<organism evidence="3 4">
    <name type="scientific">Kitasatospora aureofaciens</name>
    <name type="common">Streptomyces aureofaciens</name>
    <dbReference type="NCBI Taxonomy" id="1894"/>
    <lineage>
        <taxon>Bacteria</taxon>
        <taxon>Bacillati</taxon>
        <taxon>Actinomycetota</taxon>
        <taxon>Actinomycetes</taxon>
        <taxon>Kitasatosporales</taxon>
        <taxon>Streptomycetaceae</taxon>
        <taxon>Kitasatospora</taxon>
    </lineage>
</organism>
<evidence type="ECO:0000313" key="3">
    <source>
        <dbReference type="EMBL" id="GGU98028.1"/>
    </source>
</evidence>
<reference evidence="3" key="1">
    <citation type="journal article" date="2014" name="Int. J. Syst. Evol. Microbiol.">
        <title>Complete genome sequence of Corynebacterium casei LMG S-19264T (=DSM 44701T), isolated from a smear-ripened cheese.</title>
        <authorList>
            <consortium name="US DOE Joint Genome Institute (JGI-PGF)"/>
            <person name="Walter F."/>
            <person name="Albersmeier A."/>
            <person name="Kalinowski J."/>
            <person name="Ruckert C."/>
        </authorList>
    </citation>
    <scope>NUCLEOTIDE SEQUENCE</scope>
    <source>
        <strain evidence="3">JCM 4434</strain>
    </source>
</reference>
<dbReference type="AlphaFoldDB" id="A0A8H9HZU0"/>
<dbReference type="EMBL" id="BMUB01000020">
    <property type="protein sequence ID" value="GGU98028.1"/>
    <property type="molecule type" value="Genomic_DNA"/>
</dbReference>
<dbReference type="PANTHER" id="PTHR43798">
    <property type="entry name" value="MONOACYLGLYCEROL LIPASE"/>
    <property type="match status" value="1"/>
</dbReference>
<dbReference type="Proteomes" id="UP000610124">
    <property type="component" value="Unassembled WGS sequence"/>
</dbReference>
<dbReference type="InterPro" id="IPR000073">
    <property type="entry name" value="AB_hydrolase_1"/>
</dbReference>
<dbReference type="RefSeq" id="WP_305953104.1">
    <property type="nucleotide sequence ID" value="NZ_BMUB01000020.1"/>
</dbReference>
<name>A0A8H9HZU0_KITAU</name>